<organism evidence="2 3">
    <name type="scientific">Xylanibacter brevis</name>
    <dbReference type="NCBI Taxonomy" id="83231"/>
    <lineage>
        <taxon>Bacteria</taxon>
        <taxon>Pseudomonadati</taxon>
        <taxon>Bacteroidota</taxon>
        <taxon>Bacteroidia</taxon>
        <taxon>Bacteroidales</taxon>
        <taxon>Prevotellaceae</taxon>
        <taxon>Xylanibacter</taxon>
    </lineage>
</organism>
<sequence length="324" mass="36017">MKTMIGISKGMAVMTMIILLTACTSDNYDMEMTPKAKTPDVISKIENINAELEQLKTPFVTRGWKDWNRNKRNELVRADFKGCYDGVKYGYEIGKQIDSSRGGCFGAIIGGVIGGGVSSWWKYRDMDHKLECNDADIETISELCRSLAQKGDITESGITNLDEALKGDSIVNNDLILLSNLDALSLCIGKMHNTALATFDGSSGPNMDKNDEKYPDKKIDAETIELQLSLIDSKELKTKCKQIAIDICTGEKNESDSTTDKIIRLFDEALDSYTENAEDIAFIIGKYCEIIDSTADLTEEEKTQVKAAFSTALYSISYWETKMK</sequence>
<dbReference type="RefSeq" id="WP_094464517.1">
    <property type="nucleotide sequence ID" value="NZ_JADYTN010000002.1"/>
</dbReference>
<protein>
    <recommendedName>
        <fullName evidence="4">Lipoprotein</fullName>
    </recommendedName>
</protein>
<evidence type="ECO:0000256" key="1">
    <source>
        <dbReference type="SAM" id="SignalP"/>
    </source>
</evidence>
<dbReference type="Proteomes" id="UP001200470">
    <property type="component" value="Unassembled WGS sequence"/>
</dbReference>
<feature type="signal peptide" evidence="1">
    <location>
        <begin position="1"/>
        <end position="22"/>
    </location>
</feature>
<dbReference type="PROSITE" id="PS51257">
    <property type="entry name" value="PROKAR_LIPOPROTEIN"/>
    <property type="match status" value="1"/>
</dbReference>
<keyword evidence="3" id="KW-1185">Reference proteome</keyword>
<gene>
    <name evidence="2" type="ORF">I6E12_01425</name>
</gene>
<evidence type="ECO:0008006" key="4">
    <source>
        <dbReference type="Google" id="ProtNLM"/>
    </source>
</evidence>
<proteinExistence type="predicted"/>
<feature type="chain" id="PRO_5046073270" description="Lipoprotein" evidence="1">
    <location>
        <begin position="23"/>
        <end position="324"/>
    </location>
</feature>
<evidence type="ECO:0000313" key="2">
    <source>
        <dbReference type="EMBL" id="MCF2562779.1"/>
    </source>
</evidence>
<reference evidence="2 3" key="1">
    <citation type="submission" date="2020-12" db="EMBL/GenBank/DDBJ databases">
        <title>Whole genome sequences of gut porcine anaerobes.</title>
        <authorList>
            <person name="Kubasova T."/>
            <person name="Jahodarova E."/>
            <person name="Rychlik I."/>
        </authorList>
    </citation>
    <scope>NUCLEOTIDE SEQUENCE [LARGE SCALE GENOMIC DNA]</scope>
    <source>
        <strain evidence="2 3">An925</strain>
    </source>
</reference>
<comment type="caution">
    <text evidence="2">The sequence shown here is derived from an EMBL/GenBank/DDBJ whole genome shotgun (WGS) entry which is preliminary data.</text>
</comment>
<name>A0ABS9CCD6_9BACT</name>
<keyword evidence="1" id="KW-0732">Signal</keyword>
<dbReference type="EMBL" id="JADYTN010000002">
    <property type="protein sequence ID" value="MCF2562779.1"/>
    <property type="molecule type" value="Genomic_DNA"/>
</dbReference>
<accession>A0ABS9CCD6</accession>
<evidence type="ECO:0000313" key="3">
    <source>
        <dbReference type="Proteomes" id="UP001200470"/>
    </source>
</evidence>